<dbReference type="AlphaFoldDB" id="A0AAU8A6X7"/>
<dbReference type="RefSeq" id="WP_079546255.1">
    <property type="nucleotide sequence ID" value="NZ_CP117826.1"/>
</dbReference>
<name>A0AAU8A6X7_9FIRM</name>
<dbReference type="EMBL" id="CP117826">
    <property type="protein sequence ID" value="XCC61582.1"/>
    <property type="molecule type" value="Genomic_DNA"/>
</dbReference>
<protein>
    <submittedName>
        <fullName evidence="1">Uncharacterized protein</fullName>
    </submittedName>
</protein>
<reference evidence="1" key="1">
    <citation type="submission" date="2023-02" db="EMBL/GenBank/DDBJ databases">
        <title>Gut commensal Christensenella minuta modulates host metabolism via a new class of secondary bile acids.</title>
        <authorList>
            <person name="Liu C."/>
        </authorList>
    </citation>
    <scope>NUCLEOTIDE SEQUENCE</scope>
    <source>
        <strain evidence="1">CA70</strain>
    </source>
</reference>
<organism evidence="1">
    <name type="scientific">Christensenella massiliensis</name>
    <dbReference type="NCBI Taxonomy" id="1805714"/>
    <lineage>
        <taxon>Bacteria</taxon>
        <taxon>Bacillati</taxon>
        <taxon>Bacillota</taxon>
        <taxon>Clostridia</taxon>
        <taxon>Christensenellales</taxon>
        <taxon>Christensenellaceae</taxon>
        <taxon>Christensenella</taxon>
    </lineage>
</organism>
<dbReference type="SUPFAM" id="SSF52218">
    <property type="entry name" value="Flavoproteins"/>
    <property type="match status" value="1"/>
</dbReference>
<gene>
    <name evidence="1" type="ORF">PUP29_08580</name>
</gene>
<sequence>MGKLLIVNGSPRAPRSNSKRYAALLKEYLSSGTDEYNVTEKRHREICKRLGQYDGILFVFPLYADGLPVTLMYFLKELETYEAEKKPAVHVLINCGFLEPEQNDTAVEMIRFFCRKNGFPFGAALCIGSGEAILDTPFVPVVKRGLKKFAKAVERGGNGLFKARMPLTKRMFVRASSKFWEAYGAKNHVTKEEMQTMKIEG</sequence>
<accession>A0AAU8A6X7</accession>
<proteinExistence type="predicted"/>
<dbReference type="Gene3D" id="3.40.50.360">
    <property type="match status" value="1"/>
</dbReference>
<dbReference type="InterPro" id="IPR029039">
    <property type="entry name" value="Flavoprotein-like_sf"/>
</dbReference>
<evidence type="ECO:0000313" key="1">
    <source>
        <dbReference type="EMBL" id="XCC61582.1"/>
    </source>
</evidence>